<dbReference type="GO" id="GO:0009311">
    <property type="term" value="P:oligosaccharide metabolic process"/>
    <property type="evidence" value="ECO:0007669"/>
    <property type="project" value="InterPro"/>
</dbReference>
<dbReference type="GO" id="GO:0006487">
    <property type="term" value="P:protein N-linked glycosylation"/>
    <property type="evidence" value="ECO:0007669"/>
    <property type="project" value="TreeGrafter"/>
</dbReference>
<proteinExistence type="inferred from homology"/>
<comment type="caution">
    <text evidence="5">The sequence shown here is derived from an EMBL/GenBank/DDBJ whole genome shotgun (WGS) entry which is preliminary data.</text>
</comment>
<sequence>MYIPSSPYLLLLENRIRLARIPFSDRGSRLLLYQDRRFQHTLYVKLAERLTALTPGLSAYRSRPPFIPRLQLVDGNGRPVDFEVTTYPHALVFQTKIGEFRCVFQNAQTLSFGLPNGVASGISFTVVPDLARPDAAGGEFKSVRNCAYSTNGTVILNQFEHNGSGYDVILTAEGDSDTAIMLHIQAGLELSREVLPFRAALSGAEQRWHRWFAAAPEVLEPYRPQYYYAWWVLGNNILSPYGLFRRETVSPSKAHYVGAWQWDNYFHALALRYTDGKLAGDQIRFMLDHQLPDGMIPDAVYDEGTITQLEVPVAAAVTKPPIIAWVAMHVYDQTGDLALLREIYDPLVRWNSWWFGLNDDDADGIVQYSHPFSSGLDDSPLWDAGMPVEAVDLNTYLCIQMQALARMANLLGRAREAQLWRNRADALGRRIIEHFYDPEAQLFWSQYEHRPIKVLTPFSLYPLWTGCMPPQMSEQLVAHLRNPSSFWAQHPLPTVALSDPHHDPQQMWRGPVWININHIFVEALQRTGYGTTAAQLAEATLQLVMGQPDIYEYYHPLTGEPPPKAAPMFGWSAACFIDLAIRMSRGEIG</sequence>
<dbReference type="InterPro" id="IPR008928">
    <property type="entry name" value="6-hairpin_glycosidase_sf"/>
</dbReference>
<dbReference type="AlphaFoldDB" id="A0A2A6RN29"/>
<keyword evidence="2" id="KW-0378">Hydrolase</keyword>
<dbReference type="RefSeq" id="WP_097642804.1">
    <property type="nucleotide sequence ID" value="NZ_NQWI01000011.1"/>
</dbReference>
<evidence type="ECO:0000256" key="2">
    <source>
        <dbReference type="ARBA" id="ARBA00022801"/>
    </source>
</evidence>
<keyword evidence="6" id="KW-1185">Reference proteome</keyword>
<dbReference type="SUPFAM" id="SSF48208">
    <property type="entry name" value="Six-hairpin glycosidases"/>
    <property type="match status" value="1"/>
</dbReference>
<dbReference type="InterPro" id="IPR004888">
    <property type="entry name" value="Glycoside_hydrolase_63"/>
</dbReference>
<evidence type="ECO:0000313" key="6">
    <source>
        <dbReference type="Proteomes" id="UP000220527"/>
    </source>
</evidence>
<accession>A0A2A6RN29</accession>
<protein>
    <recommendedName>
        <fullName evidence="4">Mannosylglycerate hydrolase MGH1-like glycoside hydrolase domain-containing protein</fullName>
    </recommendedName>
</protein>
<dbReference type="OrthoDB" id="9798687at2"/>
<dbReference type="PANTHER" id="PTHR10412:SF11">
    <property type="entry name" value="MANNOSYL-OLIGOSACCHARIDE GLUCOSIDASE"/>
    <property type="match status" value="1"/>
</dbReference>
<name>A0A2A6RN29_9CHLR</name>
<dbReference type="InterPro" id="IPR054491">
    <property type="entry name" value="MGH1-like_GH"/>
</dbReference>
<keyword evidence="3" id="KW-0326">Glycosidase</keyword>
<dbReference type="EMBL" id="NQWI01000011">
    <property type="protein sequence ID" value="PDW04326.1"/>
    <property type="molecule type" value="Genomic_DNA"/>
</dbReference>
<evidence type="ECO:0000256" key="3">
    <source>
        <dbReference type="ARBA" id="ARBA00023295"/>
    </source>
</evidence>
<gene>
    <name evidence="5" type="ORF">CJ255_03995</name>
</gene>
<dbReference type="Gene3D" id="1.50.10.10">
    <property type="match status" value="1"/>
</dbReference>
<evidence type="ECO:0000256" key="1">
    <source>
        <dbReference type="ARBA" id="ARBA00010833"/>
    </source>
</evidence>
<dbReference type="Pfam" id="PF22422">
    <property type="entry name" value="MGH1-like_GH"/>
    <property type="match status" value="1"/>
</dbReference>
<reference evidence="6" key="1">
    <citation type="submission" date="2017-08" db="EMBL/GenBank/DDBJ databases">
        <authorList>
            <person name="Grouzdev D.S."/>
            <person name="Gaisin V.A."/>
            <person name="Rysina M.S."/>
            <person name="Gorlenko V.M."/>
        </authorList>
    </citation>
    <scope>NUCLEOTIDE SEQUENCE [LARGE SCALE GENOMIC DNA]</scope>
    <source>
        <strain evidence="6">Kir15-3F</strain>
    </source>
</reference>
<evidence type="ECO:0000313" key="5">
    <source>
        <dbReference type="EMBL" id="PDW04326.1"/>
    </source>
</evidence>
<dbReference type="InterPro" id="IPR012341">
    <property type="entry name" value="6hp_glycosidase-like_sf"/>
</dbReference>
<dbReference type="Proteomes" id="UP000220527">
    <property type="component" value="Unassembled WGS sequence"/>
</dbReference>
<organism evidence="5 6">
    <name type="scientific">Candidatus Viridilinea mediisalina</name>
    <dbReference type="NCBI Taxonomy" id="2024553"/>
    <lineage>
        <taxon>Bacteria</taxon>
        <taxon>Bacillati</taxon>
        <taxon>Chloroflexota</taxon>
        <taxon>Chloroflexia</taxon>
        <taxon>Chloroflexales</taxon>
        <taxon>Chloroflexineae</taxon>
        <taxon>Oscillochloridaceae</taxon>
        <taxon>Candidatus Viridilinea</taxon>
    </lineage>
</organism>
<evidence type="ECO:0000259" key="4">
    <source>
        <dbReference type="Pfam" id="PF22422"/>
    </source>
</evidence>
<dbReference type="PANTHER" id="PTHR10412">
    <property type="entry name" value="MANNOSYL-OLIGOSACCHARIDE GLUCOSIDASE"/>
    <property type="match status" value="1"/>
</dbReference>
<dbReference type="GO" id="GO:0004573">
    <property type="term" value="F:Glc3Man9GlcNAc2 oligosaccharide glucosidase activity"/>
    <property type="evidence" value="ECO:0007669"/>
    <property type="project" value="InterPro"/>
</dbReference>
<comment type="similarity">
    <text evidence="1">Belongs to the glycosyl hydrolase 63 family.</text>
</comment>
<feature type="domain" description="Mannosylglycerate hydrolase MGH1-like glycoside hydrolase" evidence="4">
    <location>
        <begin position="256"/>
        <end position="572"/>
    </location>
</feature>